<comment type="similarity">
    <text evidence="1">Belongs to the mycobacterial PPE family.</text>
</comment>
<dbReference type="RefSeq" id="WP_020729892.1">
    <property type="nucleotide sequence ID" value="NZ_CAXLAK010000031.1"/>
</dbReference>
<accession>A0A2Z5YJY0</accession>
<dbReference type="Proteomes" id="UP000257451">
    <property type="component" value="Unassembled WGS sequence"/>
</dbReference>
<reference evidence="4 5" key="1">
    <citation type="journal article" date="2018" name="Sci. Rep.">
        <title>Extensive genomic diversity among Mycobacterium marinum strains revealed by whole genome sequencing.</title>
        <authorList>
            <person name="Das S."/>
            <person name="Pettersson B.M."/>
            <person name="Behra P.R."/>
            <person name="Mallick A."/>
            <person name="Cheramie M."/>
            <person name="Ramesh M."/>
            <person name="Shirreff L."/>
            <person name="DuCote T."/>
            <person name="Dasgupta S."/>
            <person name="Ennis D.G."/>
            <person name="Kirsebom L.A."/>
        </authorList>
    </citation>
    <scope>NUCLEOTIDE SEQUENCE [LARGE SCALE GENOMIC DNA]</scope>
    <source>
        <strain evidence="4 5">Davis1</strain>
    </source>
</reference>
<name>A0A2Z5YJY0_MYCMR</name>
<evidence type="ECO:0000313" key="4">
    <source>
        <dbReference type="EMBL" id="RFZ46618.1"/>
    </source>
</evidence>
<evidence type="ECO:0000259" key="3">
    <source>
        <dbReference type="Pfam" id="PF12484"/>
    </source>
</evidence>
<dbReference type="Pfam" id="PF12484">
    <property type="entry name" value="PPE-SVP"/>
    <property type="match status" value="1"/>
</dbReference>
<evidence type="ECO:0000259" key="2">
    <source>
        <dbReference type="Pfam" id="PF00823"/>
    </source>
</evidence>
<sequence length="397" mass="39968">MLDYGALPPEINSARMYSGPGSTPLMAAAAAWDVLANGLDSVSRGYASVITRLHGESWSGGAAVAMTNAVTPYVSWVTAAGVQAEETAARARTAAAAYESAFAATVPPTLVTANRAELAVLILTNLFGQNSARIAETEAAYQEMWAQDAAAMYGYASSSSAATMLTQFTQPPTSTVPAGQTAQAEAVDQAAGASAPGNVQAVLSQLMSGVPQQLQSLAQAGSSSSAASSASTPVLSAFSAFNTLTGPASLASNFSRTSTSALSGYSGIYRSAIQASHDAAKAATSAVSTEAARAGWSGSGGPVLASAGTSTTLGKLSVPQSWAATNPAASAIADPHWLSDAELDSGPSWQEIPATNMWNGVPPAGAGATASVLRPTVNNMLRVGARQFKMPRPSLGG</sequence>
<proteinExistence type="inferred from homology"/>
<feature type="domain" description="PPE" evidence="2">
    <location>
        <begin position="3"/>
        <end position="165"/>
    </location>
</feature>
<dbReference type="PANTHER" id="PTHR46766:SF1">
    <property type="entry name" value="GLUTAMINE-RICH PROTEIN 2"/>
    <property type="match status" value="1"/>
</dbReference>
<comment type="caution">
    <text evidence="4">The sequence shown here is derived from an EMBL/GenBank/DDBJ whole genome shotgun (WGS) entry which is preliminary data.</text>
</comment>
<dbReference type="InterPro" id="IPR000030">
    <property type="entry name" value="PPE_dom"/>
</dbReference>
<dbReference type="GO" id="GO:0052572">
    <property type="term" value="P:response to host immune response"/>
    <property type="evidence" value="ECO:0007669"/>
    <property type="project" value="TreeGrafter"/>
</dbReference>
<evidence type="ECO:0000256" key="1">
    <source>
        <dbReference type="ARBA" id="ARBA00010652"/>
    </source>
</evidence>
<evidence type="ECO:0000313" key="5">
    <source>
        <dbReference type="Proteomes" id="UP000257451"/>
    </source>
</evidence>
<protein>
    <submittedName>
        <fullName evidence="4">Putative PPE family protein PPE29</fullName>
    </submittedName>
</protein>
<feature type="domain" description="PPE family C-terminal" evidence="3">
    <location>
        <begin position="305"/>
        <end position="393"/>
    </location>
</feature>
<dbReference type="PANTHER" id="PTHR46766">
    <property type="entry name" value="GLUTAMINE-RICH PROTEIN 2"/>
    <property type="match status" value="1"/>
</dbReference>
<dbReference type="EMBL" id="PEDF01000022">
    <property type="protein sequence ID" value="RFZ46618.1"/>
    <property type="molecule type" value="Genomic_DNA"/>
</dbReference>
<dbReference type="InterPro" id="IPR022171">
    <property type="entry name" value="PPE_C"/>
</dbReference>
<dbReference type="AlphaFoldDB" id="A0A2Z5YJY0"/>
<dbReference type="Gene3D" id="1.20.1260.20">
    <property type="entry name" value="PPE superfamily"/>
    <property type="match status" value="1"/>
</dbReference>
<dbReference type="Pfam" id="PF00823">
    <property type="entry name" value="PPE"/>
    <property type="match status" value="1"/>
</dbReference>
<dbReference type="FunFam" id="1.20.1260.20:FF:000001">
    <property type="entry name" value="PPE family protein PPE41"/>
    <property type="match status" value="1"/>
</dbReference>
<organism evidence="4 5">
    <name type="scientific">Mycobacterium marinum</name>
    <dbReference type="NCBI Taxonomy" id="1781"/>
    <lineage>
        <taxon>Bacteria</taxon>
        <taxon>Bacillati</taxon>
        <taxon>Actinomycetota</taxon>
        <taxon>Actinomycetes</taxon>
        <taxon>Mycobacteriales</taxon>
        <taxon>Mycobacteriaceae</taxon>
        <taxon>Mycobacterium</taxon>
        <taxon>Mycobacterium ulcerans group</taxon>
    </lineage>
</organism>
<dbReference type="SUPFAM" id="SSF140459">
    <property type="entry name" value="PE/PPE dimer-like"/>
    <property type="match status" value="1"/>
</dbReference>
<dbReference type="InterPro" id="IPR038332">
    <property type="entry name" value="PPE_sf"/>
</dbReference>
<gene>
    <name evidence="4" type="ORF">DAVIS_00697</name>
</gene>